<dbReference type="PRINTS" id="PR00315">
    <property type="entry name" value="ELONGATNFCT"/>
</dbReference>
<dbReference type="InterPro" id="IPR036356">
    <property type="entry name" value="ERp29_C_sf"/>
</dbReference>
<dbReference type="Pfam" id="PF03144">
    <property type="entry name" value="GTP_EFTU_D2"/>
    <property type="match status" value="1"/>
</dbReference>
<keyword evidence="9" id="KW-0648">Protein biosynthesis</keyword>
<dbReference type="CDD" id="cd03707">
    <property type="entry name" value="EFTU_III"/>
    <property type="match status" value="1"/>
</dbReference>
<dbReference type="GO" id="GO:0005783">
    <property type="term" value="C:endoplasmic reticulum"/>
    <property type="evidence" value="ECO:0007669"/>
    <property type="project" value="InterPro"/>
</dbReference>
<feature type="domain" description="Thioredoxin" evidence="18">
    <location>
        <begin position="452"/>
        <end position="574"/>
    </location>
</feature>
<dbReference type="InterPro" id="IPR009000">
    <property type="entry name" value="Transl_B-barrel_sf"/>
</dbReference>
<dbReference type="SUPFAM" id="SSF50465">
    <property type="entry name" value="EF-Tu/eEF-1alpha/eIF2-gamma C-terminal domain"/>
    <property type="match status" value="1"/>
</dbReference>
<dbReference type="NCBIfam" id="TIGR00485">
    <property type="entry name" value="EF-Tu"/>
    <property type="match status" value="1"/>
</dbReference>
<dbReference type="NCBIfam" id="NF009372">
    <property type="entry name" value="PRK12735.1"/>
    <property type="match status" value="1"/>
</dbReference>
<evidence type="ECO:0000259" key="18">
    <source>
        <dbReference type="PROSITE" id="PS51352"/>
    </source>
</evidence>
<feature type="domain" description="Tr-type G" evidence="19">
    <location>
        <begin position="52"/>
        <end position="248"/>
    </location>
</feature>
<dbReference type="FunFam" id="3.40.50.300:FF:000003">
    <property type="entry name" value="Elongation factor Tu"/>
    <property type="match status" value="1"/>
</dbReference>
<evidence type="ECO:0000256" key="7">
    <source>
        <dbReference type="ARBA" id="ARBA00022741"/>
    </source>
</evidence>
<gene>
    <name evidence="20" type="ORF">C8A00DRAFT_43919</name>
</gene>
<reference evidence="20" key="1">
    <citation type="journal article" date="2023" name="Mol. Phylogenet. Evol.">
        <title>Genome-scale phylogeny and comparative genomics of the fungal order Sordariales.</title>
        <authorList>
            <person name="Hensen N."/>
            <person name="Bonometti L."/>
            <person name="Westerberg I."/>
            <person name="Brannstrom I.O."/>
            <person name="Guillou S."/>
            <person name="Cros-Aarteil S."/>
            <person name="Calhoun S."/>
            <person name="Haridas S."/>
            <person name="Kuo A."/>
            <person name="Mondo S."/>
            <person name="Pangilinan J."/>
            <person name="Riley R."/>
            <person name="LaButti K."/>
            <person name="Andreopoulos B."/>
            <person name="Lipzen A."/>
            <person name="Chen C."/>
            <person name="Yan M."/>
            <person name="Daum C."/>
            <person name="Ng V."/>
            <person name="Clum A."/>
            <person name="Steindorff A."/>
            <person name="Ohm R.A."/>
            <person name="Martin F."/>
            <person name="Silar P."/>
            <person name="Natvig D.O."/>
            <person name="Lalanne C."/>
            <person name="Gautier V."/>
            <person name="Ament-Velasquez S.L."/>
            <person name="Kruys A."/>
            <person name="Hutchinson M.I."/>
            <person name="Powell A.J."/>
            <person name="Barry K."/>
            <person name="Miller A.N."/>
            <person name="Grigoriev I.V."/>
            <person name="Debuchy R."/>
            <person name="Gladieux P."/>
            <person name="Hiltunen Thoren M."/>
            <person name="Johannesson H."/>
        </authorList>
    </citation>
    <scope>NUCLEOTIDE SEQUENCE</scope>
    <source>
        <strain evidence="20">CBS 538.74</strain>
    </source>
</reference>
<dbReference type="PROSITE" id="PS00301">
    <property type="entry name" value="G_TR_1"/>
    <property type="match status" value="1"/>
</dbReference>
<keyword evidence="10" id="KW-0809">Transit peptide</keyword>
<dbReference type="InterPro" id="IPR033720">
    <property type="entry name" value="EFTU_2"/>
</dbReference>
<evidence type="ECO:0000256" key="15">
    <source>
        <dbReference type="ARBA" id="ARBA00023284"/>
    </source>
</evidence>
<dbReference type="CDD" id="cd00238">
    <property type="entry name" value="ERp29c"/>
    <property type="match status" value="1"/>
</dbReference>
<dbReference type="Pfam" id="PF00085">
    <property type="entry name" value="Thioredoxin"/>
    <property type="match status" value="2"/>
</dbReference>
<keyword evidence="14" id="KW-0413">Isomerase</keyword>
<evidence type="ECO:0000256" key="16">
    <source>
        <dbReference type="RuleBase" id="RU004061"/>
    </source>
</evidence>
<comment type="similarity">
    <text evidence="4">Belongs to the TRAFAC class translation factor GTPase superfamily. Classic translation factor GTPase family. EF-Tu/EF-1A subfamily.</text>
</comment>
<evidence type="ECO:0000256" key="11">
    <source>
        <dbReference type="ARBA" id="ARBA00023128"/>
    </source>
</evidence>
<dbReference type="InterPro" id="IPR017937">
    <property type="entry name" value="Thioredoxin_CS"/>
</dbReference>
<evidence type="ECO:0000256" key="12">
    <source>
        <dbReference type="ARBA" id="ARBA00023134"/>
    </source>
</evidence>
<dbReference type="EMBL" id="MU856950">
    <property type="protein sequence ID" value="KAK4153140.1"/>
    <property type="molecule type" value="Genomic_DNA"/>
</dbReference>
<keyword evidence="6" id="KW-0677">Repeat</keyword>
<comment type="catalytic activity">
    <reaction evidence="1">
        <text>Catalyzes the rearrangement of -S-S- bonds in proteins.</text>
        <dbReference type="EC" id="5.3.4.1"/>
    </reaction>
</comment>
<sequence length="813" mass="88408">MSASLRTLAPFLRTARVSIRQNQSPLVSLQRQTRTPVLNFARTYAAVFKRTKPHVNIGTIGHVDHGKTTLSAAITKRQAEKGLANYLDYGSIDKAPEERKRGITISTAHIEYSTDNRHYSHVDCPGHADYIKNMITGAASMDGAIIVVAASDGQMPQTREHLLLARQVGVQRIVVFVNKVDALEDPEMLELVEMEMRELLSSYGFDGDNTPVVLGSALCALENKRPEIGEAKIDELMAAVDEWIPTPQRDTDKPFLLSIEDVFSIGGRGTVVSGRVERGTLKRDAEVEIIGKGTEIIKTKVTDIETFKKSCEESTAGDNSGLLLRGVRREDIRRGMVIAKPGTVKAHRKFLISLYALTKEEGGRHTGFHQNYRPQMFIRSADEACTLHFPEGTEDADSKMVMPGDNVEMVAEIHNPIAIEAGMRVTIREGGRTVATGLVTRIITMVLIKSFVVAGLAAAAAAKSAVLDLIPDNFDNVVLKSGKPTLVEFFAPWCGHCKTLAPVYEELASSLEFANDKVQIAKVDADAERELGKRFGVQGFPTLKFFDGKSDKPTEYNGGRDLESLSSFIAEKTGVKTRKKLAKPSSVVMLTDSTFKNAIGGDKNVLVAFTAPWCGHCKTLAPTWETLAENFENEANVLIAKVDADAENGKATAAEYGVTGYPTIKFFPAGSTTPEDYNDGRAEEALVAYLNEKAGTHRAVGGGVDATAGTVEALDSIVAKLVGGTALAEAAAEAKKAAESLKDKAQAKYAEYYLRVFEKLSKSQEYAAKELNRLEGIVKKGGLAETKSDELKTKTNILRKFVEKAVGGEKEEL</sequence>
<dbReference type="Pfam" id="PF07749">
    <property type="entry name" value="ERp29"/>
    <property type="match status" value="1"/>
</dbReference>
<keyword evidence="11" id="KW-0496">Mitochondrion</keyword>
<dbReference type="SUPFAM" id="SSF52540">
    <property type="entry name" value="P-loop containing nucleoside triphosphate hydrolases"/>
    <property type="match status" value="1"/>
</dbReference>
<dbReference type="CDD" id="cd01884">
    <property type="entry name" value="EF_Tu"/>
    <property type="match status" value="1"/>
</dbReference>
<evidence type="ECO:0000256" key="6">
    <source>
        <dbReference type="ARBA" id="ARBA00022737"/>
    </source>
</evidence>
<comment type="subcellular location">
    <subcellularLocation>
        <location evidence="2">Mitochondrion</location>
    </subcellularLocation>
</comment>
<dbReference type="Pfam" id="PF00009">
    <property type="entry name" value="GTP_EFTU"/>
    <property type="match status" value="1"/>
</dbReference>
<dbReference type="InterPro" id="IPR004160">
    <property type="entry name" value="Transl_elong_EFTu/EF1A_C"/>
</dbReference>
<dbReference type="InterPro" id="IPR036249">
    <property type="entry name" value="Thioredoxin-like_sf"/>
</dbReference>
<keyword evidence="15" id="KW-0676">Redox-active center</keyword>
<dbReference type="SUPFAM" id="SSF52833">
    <property type="entry name" value="Thioredoxin-like"/>
    <property type="match status" value="2"/>
</dbReference>
<dbReference type="GO" id="GO:0003746">
    <property type="term" value="F:translation elongation factor activity"/>
    <property type="evidence" value="ECO:0007669"/>
    <property type="project" value="UniProtKB-KW"/>
</dbReference>
<accession>A0AAN6ZV63</accession>
<dbReference type="FunFam" id="2.40.30.10:FF:000001">
    <property type="entry name" value="Elongation factor Tu"/>
    <property type="match status" value="1"/>
</dbReference>
<dbReference type="PANTHER" id="PTHR43721:SF36">
    <property type="entry name" value="ELONGATION FACTOR TU, MITOCHONDRIAL"/>
    <property type="match status" value="1"/>
</dbReference>
<dbReference type="InterPro" id="IPR027417">
    <property type="entry name" value="P-loop_NTPase"/>
</dbReference>
<dbReference type="NCBIfam" id="NF009373">
    <property type="entry name" value="PRK12736.1"/>
    <property type="match status" value="1"/>
</dbReference>
<dbReference type="Gene3D" id="3.40.50.300">
    <property type="entry name" value="P-loop containing nucleotide triphosphate hydrolases"/>
    <property type="match status" value="1"/>
</dbReference>
<dbReference type="GO" id="GO:0070125">
    <property type="term" value="P:mitochondrial translational elongation"/>
    <property type="evidence" value="ECO:0007669"/>
    <property type="project" value="TreeGrafter"/>
</dbReference>
<evidence type="ECO:0000256" key="4">
    <source>
        <dbReference type="ARBA" id="ARBA00007249"/>
    </source>
</evidence>
<dbReference type="Gene3D" id="2.40.30.10">
    <property type="entry name" value="Translation factors"/>
    <property type="match status" value="2"/>
</dbReference>
<dbReference type="Proteomes" id="UP001302745">
    <property type="component" value="Unassembled WGS sequence"/>
</dbReference>
<dbReference type="InterPro" id="IPR041709">
    <property type="entry name" value="EF-Tu_GTP-bd"/>
</dbReference>
<keyword evidence="5" id="KW-0732">Signal</keyword>
<dbReference type="Gene3D" id="3.40.30.10">
    <property type="entry name" value="Glutaredoxin"/>
    <property type="match status" value="2"/>
</dbReference>
<dbReference type="InterPro" id="IPR013766">
    <property type="entry name" value="Thioredoxin_domain"/>
</dbReference>
<name>A0AAN6ZV63_9PEZI</name>
<evidence type="ECO:0000256" key="9">
    <source>
        <dbReference type="ARBA" id="ARBA00022917"/>
    </source>
</evidence>
<dbReference type="Pfam" id="PF03143">
    <property type="entry name" value="GTP_EFTU_D3"/>
    <property type="match status" value="1"/>
</dbReference>
<evidence type="ECO:0000256" key="10">
    <source>
        <dbReference type="ARBA" id="ARBA00022946"/>
    </source>
</evidence>
<dbReference type="HAMAP" id="MF_00118_B">
    <property type="entry name" value="EF_Tu_B"/>
    <property type="match status" value="1"/>
</dbReference>
<dbReference type="InterPro" id="IPR005788">
    <property type="entry name" value="PDI_thioredoxin-like_dom"/>
</dbReference>
<dbReference type="CDD" id="cd02998">
    <property type="entry name" value="PDI_a_ERp38"/>
    <property type="match status" value="2"/>
</dbReference>
<dbReference type="InterPro" id="IPR031157">
    <property type="entry name" value="G_TR_CS"/>
</dbReference>
<comment type="caution">
    <text evidence="20">The sequence shown here is derived from an EMBL/GenBank/DDBJ whole genome shotgun (WGS) entry which is preliminary data.</text>
</comment>
<dbReference type="InterPro" id="IPR004541">
    <property type="entry name" value="Transl_elong_EFTu/EF1A_bac/org"/>
</dbReference>
<dbReference type="PROSITE" id="PS00194">
    <property type="entry name" value="THIOREDOXIN_1"/>
    <property type="match status" value="2"/>
</dbReference>
<dbReference type="NCBIfam" id="TIGR01126">
    <property type="entry name" value="pdi_dom"/>
    <property type="match status" value="2"/>
</dbReference>
<evidence type="ECO:0000256" key="14">
    <source>
        <dbReference type="ARBA" id="ARBA00023235"/>
    </source>
</evidence>
<dbReference type="FunFam" id="3.40.30.10:FF:000032">
    <property type="entry name" value="Protein disulfide-isomerase A6 homolog"/>
    <property type="match status" value="2"/>
</dbReference>
<keyword evidence="7" id="KW-0547">Nucleotide-binding</keyword>
<dbReference type="InterPro" id="IPR009001">
    <property type="entry name" value="Transl_elong_EF1A/Init_IF2_C"/>
</dbReference>
<evidence type="ECO:0000259" key="19">
    <source>
        <dbReference type="PROSITE" id="PS51722"/>
    </source>
</evidence>
<dbReference type="GO" id="GO:0005739">
    <property type="term" value="C:mitochondrion"/>
    <property type="evidence" value="ECO:0007669"/>
    <property type="project" value="UniProtKB-SubCell"/>
</dbReference>
<dbReference type="CDD" id="cd03697">
    <property type="entry name" value="EFTU_II"/>
    <property type="match status" value="1"/>
</dbReference>
<keyword evidence="21" id="KW-1185">Reference proteome</keyword>
<dbReference type="GO" id="GO:0005525">
    <property type="term" value="F:GTP binding"/>
    <property type="evidence" value="ECO:0007669"/>
    <property type="project" value="UniProtKB-KW"/>
</dbReference>
<evidence type="ECO:0000313" key="20">
    <source>
        <dbReference type="EMBL" id="KAK4153140.1"/>
    </source>
</evidence>
<evidence type="ECO:0000256" key="8">
    <source>
        <dbReference type="ARBA" id="ARBA00022768"/>
    </source>
</evidence>
<reference evidence="20" key="2">
    <citation type="submission" date="2023-05" db="EMBL/GenBank/DDBJ databases">
        <authorList>
            <consortium name="Lawrence Berkeley National Laboratory"/>
            <person name="Steindorff A."/>
            <person name="Hensen N."/>
            <person name="Bonometti L."/>
            <person name="Westerberg I."/>
            <person name="Brannstrom I.O."/>
            <person name="Guillou S."/>
            <person name="Cros-Aarteil S."/>
            <person name="Calhoun S."/>
            <person name="Haridas S."/>
            <person name="Kuo A."/>
            <person name="Mondo S."/>
            <person name="Pangilinan J."/>
            <person name="Riley R."/>
            <person name="Labutti K."/>
            <person name="Andreopoulos B."/>
            <person name="Lipzen A."/>
            <person name="Chen C."/>
            <person name="Yanf M."/>
            <person name="Daum C."/>
            <person name="Ng V."/>
            <person name="Clum A."/>
            <person name="Ohm R."/>
            <person name="Martin F."/>
            <person name="Silar P."/>
            <person name="Natvig D."/>
            <person name="Lalanne C."/>
            <person name="Gautier V."/>
            <person name="Ament-Velasquez S.L."/>
            <person name="Kruys A."/>
            <person name="Hutchinson M.I."/>
            <person name="Powell A.J."/>
            <person name="Barry K."/>
            <person name="Miller A.N."/>
            <person name="Grigoriev I.V."/>
            <person name="Debuchy R."/>
            <person name="Gladieux P."/>
            <person name="Thoren M.H."/>
            <person name="Johannesson H."/>
        </authorList>
    </citation>
    <scope>NUCLEOTIDE SEQUENCE</scope>
    <source>
        <strain evidence="20">CBS 538.74</strain>
    </source>
</reference>
<evidence type="ECO:0000313" key="21">
    <source>
        <dbReference type="Proteomes" id="UP001302745"/>
    </source>
</evidence>
<dbReference type="PANTHER" id="PTHR43721">
    <property type="entry name" value="ELONGATION FACTOR TU-RELATED"/>
    <property type="match status" value="1"/>
</dbReference>
<dbReference type="InterPro" id="IPR050055">
    <property type="entry name" value="EF-Tu_GTPase"/>
</dbReference>
<dbReference type="InterPro" id="IPR000795">
    <property type="entry name" value="T_Tr_GTP-bd_dom"/>
</dbReference>
<evidence type="ECO:0000256" key="1">
    <source>
        <dbReference type="ARBA" id="ARBA00001182"/>
    </source>
</evidence>
<dbReference type="InterPro" id="IPR011679">
    <property type="entry name" value="ERp29_C"/>
</dbReference>
<organism evidence="20 21">
    <name type="scientific">Chaetomidium leptoderma</name>
    <dbReference type="NCBI Taxonomy" id="669021"/>
    <lineage>
        <taxon>Eukaryota</taxon>
        <taxon>Fungi</taxon>
        <taxon>Dikarya</taxon>
        <taxon>Ascomycota</taxon>
        <taxon>Pezizomycotina</taxon>
        <taxon>Sordariomycetes</taxon>
        <taxon>Sordariomycetidae</taxon>
        <taxon>Sordariales</taxon>
        <taxon>Chaetomiaceae</taxon>
        <taxon>Chaetomidium</taxon>
    </lineage>
</organism>
<dbReference type="SUPFAM" id="SSF47933">
    <property type="entry name" value="ERP29 C domain-like"/>
    <property type="match status" value="1"/>
</dbReference>
<feature type="domain" description="Thioredoxin" evidence="18">
    <location>
        <begin position="579"/>
        <end position="723"/>
    </location>
</feature>
<dbReference type="GO" id="GO:0003756">
    <property type="term" value="F:protein disulfide isomerase activity"/>
    <property type="evidence" value="ECO:0007669"/>
    <property type="project" value="UniProtKB-EC"/>
</dbReference>
<keyword evidence="12" id="KW-0342">GTP-binding</keyword>
<dbReference type="GO" id="GO:0003924">
    <property type="term" value="F:GTPase activity"/>
    <property type="evidence" value="ECO:0007669"/>
    <property type="project" value="InterPro"/>
</dbReference>
<dbReference type="PROSITE" id="PS51722">
    <property type="entry name" value="G_TR_2"/>
    <property type="match status" value="1"/>
</dbReference>
<keyword evidence="13" id="KW-1015">Disulfide bond</keyword>
<evidence type="ECO:0000256" key="5">
    <source>
        <dbReference type="ARBA" id="ARBA00022729"/>
    </source>
</evidence>
<dbReference type="Gene3D" id="1.20.1150.12">
    <property type="entry name" value="Endoplasmic reticulum resident protein 29, C-terminal domain"/>
    <property type="match status" value="1"/>
</dbReference>
<comment type="similarity">
    <text evidence="3 17">Belongs to the protein disulfide isomerase family.</text>
</comment>
<evidence type="ECO:0000256" key="17">
    <source>
        <dbReference type="RuleBase" id="RU004208"/>
    </source>
</evidence>
<dbReference type="SUPFAM" id="SSF50447">
    <property type="entry name" value="Translation proteins"/>
    <property type="match status" value="1"/>
</dbReference>
<evidence type="ECO:0000256" key="2">
    <source>
        <dbReference type="ARBA" id="ARBA00004173"/>
    </source>
</evidence>
<protein>
    <recommendedName>
        <fullName evidence="16">Elongation factor Tu</fullName>
    </recommendedName>
</protein>
<dbReference type="InterPro" id="IPR004161">
    <property type="entry name" value="EFTu-like_2"/>
</dbReference>
<evidence type="ECO:0000256" key="3">
    <source>
        <dbReference type="ARBA" id="ARBA00006347"/>
    </source>
</evidence>
<keyword evidence="8 20" id="KW-0251">Elongation factor</keyword>
<evidence type="ECO:0000256" key="13">
    <source>
        <dbReference type="ARBA" id="ARBA00023157"/>
    </source>
</evidence>
<dbReference type="NCBIfam" id="NF000766">
    <property type="entry name" value="PRK00049.1"/>
    <property type="match status" value="1"/>
</dbReference>
<dbReference type="PROSITE" id="PS51352">
    <property type="entry name" value="THIOREDOXIN_2"/>
    <property type="match status" value="2"/>
</dbReference>
<proteinExistence type="inferred from homology"/>
<dbReference type="AlphaFoldDB" id="A0AAN6ZV63"/>